<gene>
    <name evidence="6" type="primary">phnN</name>
    <name evidence="8" type="ORF">AN695_0205545</name>
    <name evidence="10" type="ORF">DMW51_12055</name>
    <name evidence="9" type="ORF">MC70_024920</name>
</gene>
<dbReference type="SUPFAM" id="SSF52540">
    <property type="entry name" value="P-loop containing nucleoside triphosphate hydrolases"/>
    <property type="match status" value="1"/>
</dbReference>
<reference evidence="11" key="4">
    <citation type="submission" date="2017-12" db="EMBL/GenBank/DDBJ databases">
        <title>FDA dAtabase for Regulatory Grade micrObial Sequences (FDA-ARGOS): Supporting development and validation of Infectious Disease Dx tests.</title>
        <authorList>
            <person name="Campos J."/>
            <person name="Goldberg B."/>
            <person name="Tallon L."/>
            <person name="Sadzewicz L."/>
            <person name="Sengamalay N."/>
            <person name="Ott S."/>
            <person name="Godinez A."/>
            <person name="Nagaraj S."/>
            <person name="Vavikolanu K."/>
            <person name="Vyas G."/>
            <person name="Nadendla S."/>
            <person name="Aluvathingal J."/>
            <person name="Geyer C."/>
            <person name="Nandy P."/>
            <person name="Hobson J."/>
            <person name="Sichtig H."/>
        </authorList>
    </citation>
    <scope>NUCLEOTIDE SEQUENCE [LARGE SCALE GENOMIC DNA]</scope>
    <source>
        <strain evidence="11">FDAARGOS_79</strain>
    </source>
</reference>
<keyword evidence="13" id="KW-1185">Reference proteome</keyword>
<reference evidence="8" key="2">
    <citation type="journal article" date="2017" name="PLoS ONE">
        <title>Genomic and phenotypic characterisation of fluoroquinolone resistance mechanisms in Enterobacteriaceae in Durban, South Africa.</title>
        <authorList>
            <person name="Osei Sekyere J."/>
            <person name="Amoako D.G."/>
        </authorList>
    </citation>
    <scope>NUCLEOTIDE SEQUENCE</scope>
    <source>
        <strain evidence="8">945174350</strain>
    </source>
</reference>
<dbReference type="GO" id="GO:0006015">
    <property type="term" value="P:5-phosphoribose 1-diphosphate biosynthetic process"/>
    <property type="evidence" value="ECO:0007669"/>
    <property type="project" value="UniProtKB-UniRule"/>
</dbReference>
<dbReference type="GO" id="GO:0033863">
    <property type="term" value="F:ribose 1,5-bisphosphate phosphokinase activity"/>
    <property type="evidence" value="ECO:0007669"/>
    <property type="project" value="UniProtKB-UniRule"/>
</dbReference>
<dbReference type="Proteomes" id="UP000030378">
    <property type="component" value="Unassembled WGS sequence"/>
</dbReference>
<keyword evidence="5 6" id="KW-0067">ATP-binding</keyword>
<evidence type="ECO:0000313" key="13">
    <source>
        <dbReference type="Proteomes" id="UP000247823"/>
    </source>
</evidence>
<dbReference type="Proteomes" id="UP000247823">
    <property type="component" value="Unassembled WGS sequence"/>
</dbReference>
<dbReference type="EMBL" id="QJQB01000266">
    <property type="protein sequence ID" value="PYA67755.1"/>
    <property type="molecule type" value="Genomic_DNA"/>
</dbReference>
<dbReference type="UniPathway" id="UPA00087">
    <property type="reaction ID" value="UER00175"/>
</dbReference>
<dbReference type="RefSeq" id="WP_048232511.1">
    <property type="nucleotide sequence ID" value="NZ_CADDTT010000023.1"/>
</dbReference>
<dbReference type="GO" id="GO:0005524">
    <property type="term" value="F:ATP binding"/>
    <property type="evidence" value="ECO:0007669"/>
    <property type="project" value="UniProtKB-KW"/>
</dbReference>
<reference evidence="10" key="5">
    <citation type="submission" date="2018-06" db="EMBL/GenBank/DDBJ databases">
        <title>Serratia marcescens genome sequencing and assembly.</title>
        <authorList>
            <person name="Martins R.C.R."/>
            <person name="Perdigao-Neto L.V."/>
            <person name="Costa S.F."/>
            <person name="Levin A.S.S."/>
        </authorList>
    </citation>
    <scope>NUCLEOTIDE SEQUENCE</scope>
    <source>
        <strain evidence="10">1283</strain>
    </source>
</reference>
<dbReference type="InterPro" id="IPR008145">
    <property type="entry name" value="GK/Ca_channel_bsu"/>
</dbReference>
<dbReference type="InterPro" id="IPR012699">
    <property type="entry name" value="PhnN"/>
</dbReference>
<dbReference type="Proteomes" id="UP000050489">
    <property type="component" value="Unassembled WGS sequence"/>
</dbReference>
<reference evidence="9" key="3">
    <citation type="submission" date="2017-12" db="EMBL/GenBank/DDBJ databases">
        <title>FDA dAtabase for Regulatory Grade micrObial Sequences (FDA-ARGOS): Supporting development and validation of Infectious Disease Dx tests.</title>
        <authorList>
            <person name="Campos J."/>
            <person name="Goldberg B."/>
            <person name="Tallon L.J."/>
            <person name="Sadzewicz L."/>
            <person name="Sengamalay N."/>
            <person name="Ott S."/>
            <person name="Godinez A."/>
            <person name="Nagaraj S."/>
            <person name="Vavikolanu K."/>
            <person name="Vyas G."/>
            <person name="Nadendla S."/>
            <person name="Aluvathingal J."/>
            <person name="Geyer C."/>
            <person name="Nandy P."/>
            <person name="Hobson J."/>
            <person name="Sichtig H."/>
        </authorList>
    </citation>
    <scope>NUCLEOTIDE SEQUENCE</scope>
    <source>
        <strain evidence="9">FDAARGOS_79</strain>
    </source>
</reference>
<evidence type="ECO:0000256" key="1">
    <source>
        <dbReference type="ARBA" id="ARBA00000373"/>
    </source>
</evidence>
<comment type="similarity">
    <text evidence="6">Belongs to the ribose 1,5-bisphosphokinase family.</text>
</comment>
<sequence length="189" mass="20704">MARLIYLMGPSGAGKDSLLAALRADADSAPLVAHRYITRPADAGCENHIALSEPEFLRRRAKGLFALDWQAHQQHYAFGIEVDLWLLQGIDVAVNGSRAHLPQAQQRYGAQLLPVCLQVSAAILRRRLQDRGRESAEQIEQRLARAAEYQQSLPAGCRVLHNDGPLDDTLAALLALLPTATRQAQDATP</sequence>
<evidence type="ECO:0000256" key="5">
    <source>
        <dbReference type="ARBA" id="ARBA00022840"/>
    </source>
</evidence>
<comment type="pathway">
    <text evidence="2 6">Metabolic intermediate biosynthesis; 5-phospho-alpha-D-ribose 1-diphosphate biosynthesis; 5-phospho-alpha-D-ribose 1-diphosphate from D-ribose 5-phosphate (route II): step 3/3.</text>
</comment>
<name>A0A0A5KVX6_SERMA</name>
<evidence type="ECO:0000256" key="3">
    <source>
        <dbReference type="ARBA" id="ARBA00022679"/>
    </source>
</evidence>
<organism evidence="8 12">
    <name type="scientific">Serratia marcescens</name>
    <dbReference type="NCBI Taxonomy" id="615"/>
    <lineage>
        <taxon>Bacteria</taxon>
        <taxon>Pseudomonadati</taxon>
        <taxon>Pseudomonadota</taxon>
        <taxon>Gammaproteobacteria</taxon>
        <taxon>Enterobacterales</taxon>
        <taxon>Yersiniaceae</taxon>
        <taxon>Serratia</taxon>
    </lineage>
</organism>
<evidence type="ECO:0000259" key="7">
    <source>
        <dbReference type="SMART" id="SM00072"/>
    </source>
</evidence>
<reference evidence="10" key="6">
    <citation type="submission" date="2018-06" db="EMBL/GenBank/DDBJ databases">
        <authorList>
            <person name="Martins R.C."/>
            <person name="Perdigao-Neto L.V."/>
            <person name="Costa S.F."/>
            <person name="Levin A.S.S."/>
        </authorList>
    </citation>
    <scope>NUCLEOTIDE SEQUENCE</scope>
    <source>
        <strain evidence="10">1283</strain>
    </source>
</reference>
<dbReference type="EC" id="2.7.4.23" evidence="6"/>
<feature type="binding site" evidence="6">
    <location>
        <begin position="9"/>
        <end position="16"/>
    </location>
    <ligand>
        <name>ATP</name>
        <dbReference type="ChEBI" id="CHEBI:30616"/>
    </ligand>
</feature>
<keyword evidence="8" id="KW-0418">Kinase</keyword>
<feature type="domain" description="Guanylate kinase/L-type calcium channel beta subunit" evidence="7">
    <location>
        <begin position="1"/>
        <end position="181"/>
    </location>
</feature>
<dbReference type="EMBL" id="LJEX02000125">
    <property type="protein sequence ID" value="OCO81272.1"/>
    <property type="molecule type" value="Genomic_DNA"/>
</dbReference>
<evidence type="ECO:0000313" key="11">
    <source>
        <dbReference type="Proteomes" id="UP000030378"/>
    </source>
</evidence>
<dbReference type="FunFam" id="3.40.50.300:FF:000979">
    <property type="entry name" value="Ribose 1,5-bisphosphate phosphokinase PhnN"/>
    <property type="match status" value="1"/>
</dbReference>
<dbReference type="SMART" id="SM00072">
    <property type="entry name" value="GuKc"/>
    <property type="match status" value="1"/>
</dbReference>
<comment type="caution">
    <text evidence="8">The sequence shown here is derived from an EMBL/GenBank/DDBJ whole genome shotgun (WGS) entry which is preliminary data.</text>
</comment>
<reference evidence="12" key="1">
    <citation type="submission" date="2016-04" db="EMBL/GenBank/DDBJ databases">
        <authorList>
            <person name="Osei Sekyere J."/>
            <person name="Sivertsen A."/>
            <person name="Pedersen A.T."/>
            <person name="Sundsfjord A."/>
        </authorList>
    </citation>
    <scope>NUCLEOTIDE SEQUENCE [LARGE SCALE GENOMIC DNA]</scope>
    <source>
        <strain evidence="12">945174350</strain>
    </source>
</reference>
<evidence type="ECO:0000313" key="10">
    <source>
        <dbReference type="EMBL" id="PYA67755.1"/>
    </source>
</evidence>
<protein>
    <recommendedName>
        <fullName evidence="6">Ribose 1,5-bisphosphate phosphokinase PhnN</fullName>
        <ecNumber evidence="6">2.7.4.23</ecNumber>
    </recommendedName>
    <alternativeName>
        <fullName evidence="6">Ribose 1,5-bisphosphokinase</fullName>
    </alternativeName>
</protein>
<evidence type="ECO:0000256" key="4">
    <source>
        <dbReference type="ARBA" id="ARBA00022741"/>
    </source>
</evidence>
<evidence type="ECO:0000256" key="6">
    <source>
        <dbReference type="HAMAP-Rule" id="MF_00836"/>
    </source>
</evidence>
<keyword evidence="4 6" id="KW-0547">Nucleotide-binding</keyword>
<dbReference type="HAMAP" id="MF_00836">
    <property type="entry name" value="PhnN"/>
    <property type="match status" value="1"/>
</dbReference>
<proteinExistence type="inferred from homology"/>
<dbReference type="NCBIfam" id="TIGR02322">
    <property type="entry name" value="phosphon_PhnN"/>
    <property type="match status" value="1"/>
</dbReference>
<dbReference type="GO" id="GO:0019634">
    <property type="term" value="P:organic phosphonate metabolic process"/>
    <property type="evidence" value="ECO:0007669"/>
    <property type="project" value="UniProtKB-UniRule"/>
</dbReference>
<evidence type="ECO:0000313" key="12">
    <source>
        <dbReference type="Proteomes" id="UP000050489"/>
    </source>
</evidence>
<dbReference type="EMBL" id="JTBC02000014">
    <property type="protein sequence ID" value="PNO62659.1"/>
    <property type="molecule type" value="Genomic_DNA"/>
</dbReference>
<comment type="catalytic activity">
    <reaction evidence="1 6">
        <text>alpha-D-ribose 1,5-bisphosphate + ATP = 5-phospho-alpha-D-ribose 1-diphosphate + ADP</text>
        <dbReference type="Rhea" id="RHEA:20109"/>
        <dbReference type="ChEBI" id="CHEBI:30616"/>
        <dbReference type="ChEBI" id="CHEBI:58017"/>
        <dbReference type="ChEBI" id="CHEBI:68688"/>
        <dbReference type="ChEBI" id="CHEBI:456216"/>
        <dbReference type="EC" id="2.7.4.23"/>
    </reaction>
</comment>
<keyword evidence="3 6" id="KW-0808">Transferase</keyword>
<dbReference type="InterPro" id="IPR027417">
    <property type="entry name" value="P-loop_NTPase"/>
</dbReference>
<accession>A0A0A5KVX6</accession>
<evidence type="ECO:0000313" key="8">
    <source>
        <dbReference type="EMBL" id="OCO81272.1"/>
    </source>
</evidence>
<evidence type="ECO:0000256" key="2">
    <source>
        <dbReference type="ARBA" id="ARBA00005069"/>
    </source>
</evidence>
<dbReference type="Gene3D" id="3.40.50.300">
    <property type="entry name" value="P-loop containing nucleotide triphosphate hydrolases"/>
    <property type="match status" value="1"/>
</dbReference>
<comment type="function">
    <text evidence="6">Catalyzes the phosphorylation of ribose 1,5-bisphosphate to 5-phospho-D-ribosyl alpha-1-diphosphate (PRPP).</text>
</comment>
<evidence type="ECO:0000313" key="9">
    <source>
        <dbReference type="EMBL" id="PNO62659.1"/>
    </source>
</evidence>
<dbReference type="AlphaFoldDB" id="A0A0A5KVX6"/>
<dbReference type="NCBIfam" id="NF007485">
    <property type="entry name" value="PRK10078.1"/>
    <property type="match status" value="1"/>
</dbReference>